<reference evidence="2 3" key="1">
    <citation type="submission" date="2019-01" db="EMBL/GenBank/DDBJ databases">
        <title>Draft Genome and Complete Hox-Cluster Characterization of the Sterlet Sturgeon (Acipenser ruthenus).</title>
        <authorList>
            <person name="Wei Q."/>
        </authorList>
    </citation>
    <scope>NUCLEOTIDE SEQUENCE [LARGE SCALE GENOMIC DNA]</scope>
    <source>
        <strain evidence="2">WHYD16114868_AA</strain>
        <tissue evidence="2">Blood</tissue>
    </source>
</reference>
<evidence type="ECO:0000256" key="1">
    <source>
        <dbReference type="SAM" id="MobiDB-lite"/>
    </source>
</evidence>
<name>A0A662YRC8_ACIRT</name>
<feature type="region of interest" description="Disordered" evidence="1">
    <location>
        <begin position="90"/>
        <end position="131"/>
    </location>
</feature>
<comment type="caution">
    <text evidence="2">The sequence shown here is derived from an EMBL/GenBank/DDBJ whole genome shotgun (WGS) entry which is preliminary data.</text>
</comment>
<dbReference type="Proteomes" id="UP000289886">
    <property type="component" value="Unassembled WGS sequence"/>
</dbReference>
<proteinExistence type="predicted"/>
<gene>
    <name evidence="2" type="ORF">EOD39_13160</name>
</gene>
<organism evidence="2 3">
    <name type="scientific">Acipenser ruthenus</name>
    <name type="common">Sterlet sturgeon</name>
    <dbReference type="NCBI Taxonomy" id="7906"/>
    <lineage>
        <taxon>Eukaryota</taxon>
        <taxon>Metazoa</taxon>
        <taxon>Chordata</taxon>
        <taxon>Craniata</taxon>
        <taxon>Vertebrata</taxon>
        <taxon>Euteleostomi</taxon>
        <taxon>Actinopterygii</taxon>
        <taxon>Chondrostei</taxon>
        <taxon>Acipenseriformes</taxon>
        <taxon>Acipenseridae</taxon>
        <taxon>Acipenser</taxon>
    </lineage>
</organism>
<feature type="compositionally biased region" description="Polar residues" evidence="1">
    <location>
        <begin position="102"/>
        <end position="131"/>
    </location>
</feature>
<accession>A0A662YRC8</accession>
<dbReference type="AlphaFoldDB" id="A0A662YRC8"/>
<evidence type="ECO:0000313" key="3">
    <source>
        <dbReference type="Proteomes" id="UP000289886"/>
    </source>
</evidence>
<evidence type="ECO:0000313" key="2">
    <source>
        <dbReference type="EMBL" id="RXM98411.1"/>
    </source>
</evidence>
<protein>
    <submittedName>
        <fullName evidence="2">Uncharacterized protein</fullName>
    </submittedName>
</protein>
<sequence length="131" mass="14377">MLVEIQQQQHQQLQQQALLHRMVENQAAPVTLPTPQRSWATVNVLRPCQPGDDIEGFLLYFVCLAMLEEWSIYLGPQLVGDAQAVFQSANAGDSEVSHHNVDGSNTRSSSDNGSAPESWKVANTPSTCSMP</sequence>
<keyword evidence="3" id="KW-1185">Reference proteome</keyword>
<dbReference type="EMBL" id="SCEB01000693">
    <property type="protein sequence ID" value="RXM98411.1"/>
    <property type="molecule type" value="Genomic_DNA"/>
</dbReference>